<keyword evidence="4" id="KW-0255">Endonuclease</keyword>
<keyword evidence="3" id="KW-0540">Nuclease</keyword>
<keyword evidence="6" id="KW-0694">RNA-binding</keyword>
<gene>
    <name evidence="9" type="ORF">C1875_13065</name>
</gene>
<dbReference type="RefSeq" id="WP_114534511.1">
    <property type="nucleotide sequence ID" value="NZ_JADNER010000024.1"/>
</dbReference>
<sequence length="74" mass="8773">MVKRREVVRFFRQNGFKNEGGTNHDKFRHPDGRRTVIERHSEISNQRFEVMKKQAGLKQPTPSEGDEHEARVRV</sequence>
<accession>A0A369M7Z4</accession>
<dbReference type="Pfam" id="PF07927">
    <property type="entry name" value="HicA_toxin"/>
    <property type="match status" value="1"/>
</dbReference>
<evidence type="ECO:0000313" key="10">
    <source>
        <dbReference type="Proteomes" id="UP000253970"/>
    </source>
</evidence>
<feature type="region of interest" description="Disordered" evidence="8">
    <location>
        <begin position="51"/>
        <end position="74"/>
    </location>
</feature>
<dbReference type="Gene3D" id="3.30.920.30">
    <property type="entry name" value="Hypothetical protein"/>
    <property type="match status" value="1"/>
</dbReference>
<comment type="caution">
    <text evidence="9">The sequence shown here is derived from an EMBL/GenBank/DDBJ whole genome shotgun (WGS) entry which is preliminary data.</text>
</comment>
<keyword evidence="5" id="KW-0378">Hydrolase</keyword>
<evidence type="ECO:0000256" key="5">
    <source>
        <dbReference type="ARBA" id="ARBA00022801"/>
    </source>
</evidence>
<dbReference type="EMBL" id="PPTU01000027">
    <property type="protein sequence ID" value="RDB67760.1"/>
    <property type="molecule type" value="Genomic_DNA"/>
</dbReference>
<keyword evidence="2" id="KW-1277">Toxin-antitoxin system</keyword>
<protein>
    <submittedName>
        <fullName evidence="9">Type II toxin-antitoxin system HicA family toxin</fullName>
    </submittedName>
</protein>
<reference evidence="9 10" key="1">
    <citation type="journal article" date="2018" name="Elife">
        <title>Discovery and characterization of a prevalent human gut bacterial enzyme sufficient for the inactivation of a family of plant toxins.</title>
        <authorList>
            <person name="Koppel N."/>
            <person name="Bisanz J.E."/>
            <person name="Pandelia M.E."/>
            <person name="Turnbaugh P.J."/>
            <person name="Balskus E.P."/>
        </authorList>
    </citation>
    <scope>NUCLEOTIDE SEQUENCE [LARGE SCALE GENOMIC DNA]</scope>
    <source>
        <strain evidence="9 10">W1 BHI 6</strain>
    </source>
</reference>
<evidence type="ECO:0000256" key="6">
    <source>
        <dbReference type="ARBA" id="ARBA00022884"/>
    </source>
</evidence>
<comment type="similarity">
    <text evidence="1">Belongs to the HicA mRNA interferase family.</text>
</comment>
<dbReference type="InterPro" id="IPR012933">
    <property type="entry name" value="HicA_mRNA_interferase"/>
</dbReference>
<dbReference type="GO" id="GO:0004519">
    <property type="term" value="F:endonuclease activity"/>
    <property type="evidence" value="ECO:0007669"/>
    <property type="project" value="UniProtKB-KW"/>
</dbReference>
<keyword evidence="7" id="KW-0346">Stress response</keyword>
<organism evidence="9 10">
    <name type="scientific">Eggerthella lenta</name>
    <name type="common">Eubacterium lentum</name>
    <dbReference type="NCBI Taxonomy" id="84112"/>
    <lineage>
        <taxon>Bacteria</taxon>
        <taxon>Bacillati</taxon>
        <taxon>Actinomycetota</taxon>
        <taxon>Coriobacteriia</taxon>
        <taxon>Eggerthellales</taxon>
        <taxon>Eggerthellaceae</taxon>
        <taxon>Eggerthella</taxon>
    </lineage>
</organism>
<dbReference type="Proteomes" id="UP000253970">
    <property type="component" value="Unassembled WGS sequence"/>
</dbReference>
<evidence type="ECO:0000256" key="8">
    <source>
        <dbReference type="SAM" id="MobiDB-lite"/>
    </source>
</evidence>
<evidence type="ECO:0000256" key="1">
    <source>
        <dbReference type="ARBA" id="ARBA00006620"/>
    </source>
</evidence>
<dbReference type="AlphaFoldDB" id="A0A369M7Z4"/>
<evidence type="ECO:0000256" key="7">
    <source>
        <dbReference type="ARBA" id="ARBA00023016"/>
    </source>
</evidence>
<name>A0A369M7Z4_EGGLN</name>
<evidence type="ECO:0000256" key="2">
    <source>
        <dbReference type="ARBA" id="ARBA00022649"/>
    </source>
</evidence>
<evidence type="ECO:0000256" key="4">
    <source>
        <dbReference type="ARBA" id="ARBA00022759"/>
    </source>
</evidence>
<dbReference type="GO" id="GO:0003729">
    <property type="term" value="F:mRNA binding"/>
    <property type="evidence" value="ECO:0007669"/>
    <property type="project" value="InterPro"/>
</dbReference>
<proteinExistence type="inferred from homology"/>
<evidence type="ECO:0000256" key="3">
    <source>
        <dbReference type="ARBA" id="ARBA00022722"/>
    </source>
</evidence>
<dbReference type="GO" id="GO:0016787">
    <property type="term" value="F:hydrolase activity"/>
    <property type="evidence" value="ECO:0007669"/>
    <property type="project" value="UniProtKB-KW"/>
</dbReference>
<dbReference type="InterPro" id="IPR038570">
    <property type="entry name" value="HicA_sf"/>
</dbReference>
<dbReference type="SUPFAM" id="SSF54786">
    <property type="entry name" value="YcfA/nrd intein domain"/>
    <property type="match status" value="1"/>
</dbReference>
<evidence type="ECO:0000313" key="9">
    <source>
        <dbReference type="EMBL" id="RDB67760.1"/>
    </source>
</evidence>